<dbReference type="InterPro" id="IPR036264">
    <property type="entry name" value="Bact_exopeptidase_dim_dom"/>
</dbReference>
<dbReference type="SUPFAM" id="SSF53187">
    <property type="entry name" value="Zn-dependent exopeptidases"/>
    <property type="match status" value="1"/>
</dbReference>
<feature type="domain" description="Peptidase M20 dimerisation" evidence="3">
    <location>
        <begin position="218"/>
        <end position="312"/>
    </location>
</feature>
<dbReference type="InterPro" id="IPR002933">
    <property type="entry name" value="Peptidase_M20"/>
</dbReference>
<keyword evidence="2" id="KW-0378">Hydrolase</keyword>
<comment type="caution">
    <text evidence="4">The sequence shown here is derived from an EMBL/GenBank/DDBJ whole genome shotgun (WGS) entry which is preliminary data.</text>
</comment>
<evidence type="ECO:0000256" key="1">
    <source>
        <dbReference type="ARBA" id="ARBA00006153"/>
    </source>
</evidence>
<sequence>MVMHARETRIREMIEALAAFTASPGKGTTRLTYSAQHRAALDYLVGRMQAAGLSTRIDSVGNLIGRLEGSEPSLPPVLVGSHIDSVPNGGAFDGPAGVVAGIETAFCLQEQGHRPRRSVEVIVMIEEEGARFGGGLLGSRILTGQVDGDALAGMVDGKGVALDEAMSGFGLALENAPDAVIPEGGIHAFLELHIEQGPVLEQTGDAVGVVTSIVALSQLEVTITGTAGHAGTTPMAGRRDALVAAAGVIAELPDLCSKIDPRAVITVGQIEIQPGGANVIPEAATFSVDLRADRAATVAGLKTAVRERLAALEASGFGVTVSELLSVPETPMSEDIRSAMIAAAEDCAFAWRPMPSGAGHDAMVLSRIAPVGLVFVPSRNGVSHTPEEWTDYDQLARGVEVIFRTTRALTA</sequence>
<dbReference type="PANTHER" id="PTHR32494:SF5">
    <property type="entry name" value="ALLANTOATE AMIDOHYDROLASE"/>
    <property type="match status" value="1"/>
</dbReference>
<dbReference type="RefSeq" id="WP_194137457.1">
    <property type="nucleotide sequence ID" value="NZ_JADFFK010000027.1"/>
</dbReference>
<name>A0ABR9X9J3_9RHOB</name>
<dbReference type="Pfam" id="PF07687">
    <property type="entry name" value="M20_dimer"/>
    <property type="match status" value="1"/>
</dbReference>
<dbReference type="NCBIfam" id="TIGR01879">
    <property type="entry name" value="hydantase"/>
    <property type="match status" value="1"/>
</dbReference>
<evidence type="ECO:0000259" key="3">
    <source>
        <dbReference type="Pfam" id="PF07687"/>
    </source>
</evidence>
<dbReference type="PIRSF" id="PIRSF001235">
    <property type="entry name" value="Amidase_carbamoylase"/>
    <property type="match status" value="1"/>
</dbReference>
<evidence type="ECO:0000313" key="5">
    <source>
        <dbReference type="Proteomes" id="UP000607796"/>
    </source>
</evidence>
<dbReference type="InterPro" id="IPR010158">
    <property type="entry name" value="Amidase_Cbmase"/>
</dbReference>
<proteinExistence type="inferred from homology"/>
<reference evidence="4 5" key="1">
    <citation type="journal article" date="2021" name="Int. J. Syst. Evol. Microbiol.">
        <title>Salipiger mangrovisoli sp. nov., isolated from mangrove soil and the proposal for the reclassification of Paraphaeobacter pallidus as Salipiger pallidus comb. nov.</title>
        <authorList>
            <person name="Du J."/>
            <person name="Liu Y."/>
            <person name="Pei T."/>
            <person name="Deng M.R."/>
            <person name="Zhu H."/>
        </authorList>
    </citation>
    <scope>NUCLEOTIDE SEQUENCE [LARGE SCALE GENOMIC DNA]</scope>
    <source>
        <strain evidence="4 5">6D45A</strain>
    </source>
</reference>
<comment type="similarity">
    <text evidence="1">Belongs to the peptidase M20 family.</text>
</comment>
<dbReference type="NCBIfam" id="NF006771">
    <property type="entry name" value="PRK09290.1-5"/>
    <property type="match status" value="1"/>
</dbReference>
<dbReference type="Pfam" id="PF01546">
    <property type="entry name" value="Peptidase_M20"/>
    <property type="match status" value="1"/>
</dbReference>
<dbReference type="InterPro" id="IPR011650">
    <property type="entry name" value="Peptidase_M20_dimer"/>
</dbReference>
<accession>A0ABR9X9J3</accession>
<dbReference type="PANTHER" id="PTHR32494">
    <property type="entry name" value="ALLANTOATE DEIMINASE-RELATED"/>
    <property type="match status" value="1"/>
</dbReference>
<organism evidence="4 5">
    <name type="scientific">Salipiger mangrovisoli</name>
    <dbReference type="NCBI Taxonomy" id="2865933"/>
    <lineage>
        <taxon>Bacteria</taxon>
        <taxon>Pseudomonadati</taxon>
        <taxon>Pseudomonadota</taxon>
        <taxon>Alphaproteobacteria</taxon>
        <taxon>Rhodobacterales</taxon>
        <taxon>Roseobacteraceae</taxon>
        <taxon>Salipiger</taxon>
    </lineage>
</organism>
<protein>
    <submittedName>
        <fullName evidence="4">M20 family metallo-hydrolase</fullName>
    </submittedName>
</protein>
<dbReference type="Gene3D" id="3.40.630.10">
    <property type="entry name" value="Zn peptidases"/>
    <property type="match status" value="1"/>
</dbReference>
<dbReference type="Proteomes" id="UP000607796">
    <property type="component" value="Unassembled WGS sequence"/>
</dbReference>
<dbReference type="EMBL" id="JADFFK010000027">
    <property type="protein sequence ID" value="MBE9640188.1"/>
    <property type="molecule type" value="Genomic_DNA"/>
</dbReference>
<dbReference type="SUPFAM" id="SSF55031">
    <property type="entry name" value="Bacterial exopeptidase dimerisation domain"/>
    <property type="match status" value="1"/>
</dbReference>
<dbReference type="CDD" id="cd03884">
    <property type="entry name" value="M20_bAS"/>
    <property type="match status" value="1"/>
</dbReference>
<evidence type="ECO:0000313" key="4">
    <source>
        <dbReference type="EMBL" id="MBE9640188.1"/>
    </source>
</evidence>
<keyword evidence="5" id="KW-1185">Reference proteome</keyword>
<evidence type="ECO:0000256" key="2">
    <source>
        <dbReference type="ARBA" id="ARBA00022801"/>
    </source>
</evidence>
<gene>
    <name evidence="4" type="ORF">IQ782_25380</name>
</gene>
<dbReference type="Gene3D" id="3.30.70.360">
    <property type="match status" value="1"/>
</dbReference>